<feature type="domain" description="SH3" evidence="4">
    <location>
        <begin position="1"/>
        <end position="37"/>
    </location>
</feature>
<dbReference type="PRINTS" id="PR01887">
    <property type="entry name" value="SPECTRNALPHA"/>
</dbReference>
<dbReference type="SUPFAM" id="SSF50044">
    <property type="entry name" value="SH3-domain"/>
    <property type="match status" value="2"/>
</dbReference>
<gene>
    <name evidence="5" type="ORF">TPSB3V08_LOCUS12275</name>
</gene>
<dbReference type="InterPro" id="IPR036028">
    <property type="entry name" value="SH3-like_dom_sf"/>
</dbReference>
<feature type="compositionally biased region" description="Pro residues" evidence="3">
    <location>
        <begin position="48"/>
        <end position="60"/>
    </location>
</feature>
<name>A0A7R9DR42_TIMPO</name>
<evidence type="ECO:0000313" key="5">
    <source>
        <dbReference type="EMBL" id="CAD7418229.1"/>
    </source>
</evidence>
<dbReference type="FunFam" id="2.30.30.40:FF:000072">
    <property type="entry name" value="Unconventional Myosin IB"/>
    <property type="match status" value="1"/>
</dbReference>
<accession>A0A7R9DR42</accession>
<dbReference type="GO" id="GO:0016192">
    <property type="term" value="P:vesicle-mediated transport"/>
    <property type="evidence" value="ECO:0007669"/>
    <property type="project" value="UniProtKB-ARBA"/>
</dbReference>
<protein>
    <recommendedName>
        <fullName evidence="4">SH3 domain-containing protein</fullName>
    </recommendedName>
</protein>
<dbReference type="InterPro" id="IPR050384">
    <property type="entry name" value="Endophilin_SH3RF"/>
</dbReference>
<dbReference type="PRINTS" id="PR00452">
    <property type="entry name" value="SH3DOMAIN"/>
</dbReference>
<proteinExistence type="predicted"/>
<dbReference type="InterPro" id="IPR001452">
    <property type="entry name" value="SH3_domain"/>
</dbReference>
<organism evidence="5">
    <name type="scientific">Timema poppense</name>
    <name type="common">Walking stick</name>
    <dbReference type="NCBI Taxonomy" id="170557"/>
    <lineage>
        <taxon>Eukaryota</taxon>
        <taxon>Metazoa</taxon>
        <taxon>Ecdysozoa</taxon>
        <taxon>Arthropoda</taxon>
        <taxon>Hexapoda</taxon>
        <taxon>Insecta</taxon>
        <taxon>Pterygota</taxon>
        <taxon>Neoptera</taxon>
        <taxon>Polyneoptera</taxon>
        <taxon>Phasmatodea</taxon>
        <taxon>Timematodea</taxon>
        <taxon>Timematoidea</taxon>
        <taxon>Timematidae</taxon>
        <taxon>Timema</taxon>
    </lineage>
</organism>
<evidence type="ECO:0000256" key="2">
    <source>
        <dbReference type="PROSITE-ProRule" id="PRU00192"/>
    </source>
</evidence>
<dbReference type="AlphaFoldDB" id="A0A7R9DR42"/>
<sequence length="203" mass="22618">MVRKKTTTGWWEGELQAKGRKRQIGWFPASYVKLLGGGAKGRQDDQPSPLPALQPSPSPQPQASSPPTQQNNIEKVVALYQYAAQNEDELTFEKDDVIVLLAKEEPSWWRGELNGVSGLFPSNYVSPLCKYDDSPNEQPAGPSTFLLDFLSLQFYHVSLLSWLLLVGSSHPLISPPVNPCHSSSISQPSPLLRYPRFCCICQY</sequence>
<evidence type="ECO:0000259" key="4">
    <source>
        <dbReference type="PROSITE" id="PS50002"/>
    </source>
</evidence>
<dbReference type="PANTHER" id="PTHR14167:SF116">
    <property type="entry name" value="CAP, ISOFORM AC"/>
    <property type="match status" value="1"/>
</dbReference>
<dbReference type="Pfam" id="PF14604">
    <property type="entry name" value="SH3_9"/>
    <property type="match status" value="1"/>
</dbReference>
<dbReference type="PROSITE" id="PS50002">
    <property type="entry name" value="SH3"/>
    <property type="match status" value="2"/>
</dbReference>
<evidence type="ECO:0000256" key="1">
    <source>
        <dbReference type="ARBA" id="ARBA00022443"/>
    </source>
</evidence>
<dbReference type="PANTHER" id="PTHR14167">
    <property type="entry name" value="SH3 DOMAIN-CONTAINING"/>
    <property type="match status" value="1"/>
</dbReference>
<dbReference type="CDD" id="cd11840">
    <property type="entry name" value="SH3_Intersectin_5"/>
    <property type="match status" value="1"/>
</dbReference>
<keyword evidence="1 2" id="KW-0728">SH3 domain</keyword>
<evidence type="ECO:0000256" key="3">
    <source>
        <dbReference type="SAM" id="MobiDB-lite"/>
    </source>
</evidence>
<dbReference type="SMART" id="SM00326">
    <property type="entry name" value="SH3"/>
    <property type="match status" value="1"/>
</dbReference>
<dbReference type="EMBL" id="OD016245">
    <property type="protein sequence ID" value="CAD7418229.1"/>
    <property type="molecule type" value="Genomic_DNA"/>
</dbReference>
<reference evidence="5" key="1">
    <citation type="submission" date="2020-11" db="EMBL/GenBank/DDBJ databases">
        <authorList>
            <person name="Tran Van P."/>
        </authorList>
    </citation>
    <scope>NUCLEOTIDE SEQUENCE</scope>
</reference>
<feature type="region of interest" description="Disordered" evidence="3">
    <location>
        <begin position="37"/>
        <end position="69"/>
    </location>
</feature>
<feature type="domain" description="SH3" evidence="4">
    <location>
        <begin position="71"/>
        <end position="130"/>
    </location>
</feature>
<dbReference type="Gene3D" id="2.30.30.40">
    <property type="entry name" value="SH3 Domains"/>
    <property type="match status" value="2"/>
</dbReference>